<dbReference type="AlphaFoldDB" id="A0A0R0EVF2"/>
<sequence length="66" mass="7237">MPEAITRSRGCPPITNLPEGLRWKMVLSSGYSAGILHVFGSSPQPQNSADHLGGEERPPNMFQMTR</sequence>
<dbReference type="Proteomes" id="UP000008827">
    <property type="component" value="Chromosome 19"/>
</dbReference>
<evidence type="ECO:0000313" key="4">
    <source>
        <dbReference type="Proteomes" id="UP000008827"/>
    </source>
</evidence>
<evidence type="ECO:0000256" key="1">
    <source>
        <dbReference type="SAM" id="MobiDB-lite"/>
    </source>
</evidence>
<feature type="region of interest" description="Disordered" evidence="1">
    <location>
        <begin position="42"/>
        <end position="66"/>
    </location>
</feature>
<dbReference type="EnsemblPlants" id="KRG94094">
    <property type="protein sequence ID" value="KRG94094"/>
    <property type="gene ID" value="GLYMA_19G061800"/>
</dbReference>
<dbReference type="EMBL" id="CM000852">
    <property type="protein sequence ID" value="KRG94094.1"/>
    <property type="molecule type" value="Genomic_DNA"/>
</dbReference>
<evidence type="ECO:0000313" key="3">
    <source>
        <dbReference type="EnsemblPlants" id="KRG94094"/>
    </source>
</evidence>
<evidence type="ECO:0000313" key="2">
    <source>
        <dbReference type="EMBL" id="KRG94094.1"/>
    </source>
</evidence>
<protein>
    <submittedName>
        <fullName evidence="2 3">Uncharacterized protein</fullName>
    </submittedName>
</protein>
<dbReference type="Gramene" id="KRG94094">
    <property type="protein sequence ID" value="KRG94094"/>
    <property type="gene ID" value="GLYMA_19G061800"/>
</dbReference>
<name>A0A0R0EVF2_SOYBN</name>
<gene>
    <name evidence="2" type="ORF">GLYMA_19G061800</name>
</gene>
<keyword evidence="4" id="KW-1185">Reference proteome</keyword>
<reference evidence="2" key="3">
    <citation type="submission" date="2018-07" db="EMBL/GenBank/DDBJ databases">
        <title>WGS assembly of Glycine max.</title>
        <authorList>
            <person name="Schmutz J."/>
            <person name="Cannon S."/>
            <person name="Schlueter J."/>
            <person name="Ma J."/>
            <person name="Mitros T."/>
            <person name="Nelson W."/>
            <person name="Hyten D."/>
            <person name="Song Q."/>
            <person name="Thelen J."/>
            <person name="Cheng J."/>
            <person name="Xu D."/>
            <person name="Hellsten U."/>
            <person name="May G."/>
            <person name="Yu Y."/>
            <person name="Sakurai T."/>
            <person name="Umezawa T."/>
            <person name="Bhattacharyya M."/>
            <person name="Sandhu D."/>
            <person name="Valliyodan B."/>
            <person name="Lindquist E."/>
            <person name="Peto M."/>
            <person name="Grant D."/>
            <person name="Shu S."/>
            <person name="Goodstein D."/>
            <person name="Barry K."/>
            <person name="Futrell-Griggs M."/>
            <person name="Abernathy B."/>
            <person name="Du J."/>
            <person name="Tian Z."/>
            <person name="Zhu L."/>
            <person name="Gill N."/>
            <person name="Joshi T."/>
            <person name="Libault M."/>
            <person name="Sethuraman A."/>
            <person name="Zhang X."/>
            <person name="Shinozaki K."/>
            <person name="Nguyen H."/>
            <person name="Wing R."/>
            <person name="Cregan P."/>
            <person name="Specht J."/>
            <person name="Grimwood J."/>
            <person name="Rokhsar D."/>
            <person name="Stacey G."/>
            <person name="Shoemaker R."/>
            <person name="Jackson S."/>
        </authorList>
    </citation>
    <scope>NUCLEOTIDE SEQUENCE</scope>
    <source>
        <tissue evidence="2">Callus</tissue>
    </source>
</reference>
<organism evidence="2">
    <name type="scientific">Glycine max</name>
    <name type="common">Soybean</name>
    <name type="synonym">Glycine hispida</name>
    <dbReference type="NCBI Taxonomy" id="3847"/>
    <lineage>
        <taxon>Eukaryota</taxon>
        <taxon>Viridiplantae</taxon>
        <taxon>Streptophyta</taxon>
        <taxon>Embryophyta</taxon>
        <taxon>Tracheophyta</taxon>
        <taxon>Spermatophyta</taxon>
        <taxon>Magnoliopsida</taxon>
        <taxon>eudicotyledons</taxon>
        <taxon>Gunneridae</taxon>
        <taxon>Pentapetalae</taxon>
        <taxon>rosids</taxon>
        <taxon>fabids</taxon>
        <taxon>Fabales</taxon>
        <taxon>Fabaceae</taxon>
        <taxon>Papilionoideae</taxon>
        <taxon>50 kb inversion clade</taxon>
        <taxon>NPAAA clade</taxon>
        <taxon>indigoferoid/millettioid clade</taxon>
        <taxon>Phaseoleae</taxon>
        <taxon>Glycine</taxon>
        <taxon>Glycine subgen. Soja</taxon>
    </lineage>
</organism>
<accession>A0A0R0EVF2</accession>
<dbReference type="InParanoid" id="A0A0R0EVF2"/>
<reference evidence="3" key="2">
    <citation type="submission" date="2018-02" db="UniProtKB">
        <authorList>
            <consortium name="EnsemblPlants"/>
        </authorList>
    </citation>
    <scope>IDENTIFICATION</scope>
    <source>
        <strain evidence="3">Williams 82</strain>
    </source>
</reference>
<proteinExistence type="predicted"/>
<reference evidence="2 3" key="1">
    <citation type="journal article" date="2010" name="Nature">
        <title>Genome sequence of the palaeopolyploid soybean.</title>
        <authorList>
            <person name="Schmutz J."/>
            <person name="Cannon S.B."/>
            <person name="Schlueter J."/>
            <person name="Ma J."/>
            <person name="Mitros T."/>
            <person name="Nelson W."/>
            <person name="Hyten D.L."/>
            <person name="Song Q."/>
            <person name="Thelen J.J."/>
            <person name="Cheng J."/>
            <person name="Xu D."/>
            <person name="Hellsten U."/>
            <person name="May G.D."/>
            <person name="Yu Y."/>
            <person name="Sakurai T."/>
            <person name="Umezawa T."/>
            <person name="Bhattacharyya M.K."/>
            <person name="Sandhu D."/>
            <person name="Valliyodan B."/>
            <person name="Lindquist E."/>
            <person name="Peto M."/>
            <person name="Grant D."/>
            <person name="Shu S."/>
            <person name="Goodstein D."/>
            <person name="Barry K."/>
            <person name="Futrell-Griggs M."/>
            <person name="Abernathy B."/>
            <person name="Du J."/>
            <person name="Tian Z."/>
            <person name="Zhu L."/>
            <person name="Gill N."/>
            <person name="Joshi T."/>
            <person name="Libault M."/>
            <person name="Sethuraman A."/>
            <person name="Zhang X.-C."/>
            <person name="Shinozaki K."/>
            <person name="Nguyen H.T."/>
            <person name="Wing R.A."/>
            <person name="Cregan P."/>
            <person name="Specht J."/>
            <person name="Grimwood J."/>
            <person name="Rokhsar D."/>
            <person name="Stacey G."/>
            <person name="Shoemaker R.C."/>
            <person name="Jackson S.A."/>
        </authorList>
    </citation>
    <scope>NUCLEOTIDE SEQUENCE [LARGE SCALE GENOMIC DNA]</scope>
    <source>
        <strain evidence="3">cv. Williams 82</strain>
        <tissue evidence="2">Callus</tissue>
    </source>
</reference>